<name>A0ABU6KDM5_9BACI</name>
<dbReference type="RefSeq" id="WP_327606556.1">
    <property type="nucleotide sequence ID" value="NZ_JARZFX010000002.1"/>
</dbReference>
<reference evidence="2 3" key="1">
    <citation type="journal article" date="2024" name="Int. J. Syst. Evol. Microbiol.">
        <title>Virgibacillus tibetensis sp. nov., isolated from salt lake on the Tibetan Plateau of China.</title>
        <authorList>
            <person name="Phurbu D."/>
            <person name="Liu Z.-X."/>
            <person name="Wang R."/>
            <person name="Zheng Y.-Y."/>
            <person name="Liu H.-C."/>
            <person name="Zhou Y.-G."/>
            <person name="Yu Y.-J."/>
            <person name="Li A.-H."/>
        </authorList>
    </citation>
    <scope>NUCLEOTIDE SEQUENCE [LARGE SCALE GENOMIC DNA]</scope>
    <source>
        <strain evidence="2 3">C22-A2</strain>
    </source>
</reference>
<dbReference type="InterPro" id="IPR010981">
    <property type="entry name" value="SinR/SinI_dimer_dom"/>
</dbReference>
<organism evidence="2 3">
    <name type="scientific">Virgibacillus tibetensis</name>
    <dbReference type="NCBI Taxonomy" id="3042313"/>
    <lineage>
        <taxon>Bacteria</taxon>
        <taxon>Bacillati</taxon>
        <taxon>Bacillota</taxon>
        <taxon>Bacilli</taxon>
        <taxon>Bacillales</taxon>
        <taxon>Bacillaceae</taxon>
        <taxon>Virgibacillus</taxon>
    </lineage>
</organism>
<dbReference type="SUPFAM" id="SSF47406">
    <property type="entry name" value="SinR repressor dimerisation domain-like"/>
    <property type="match status" value="1"/>
</dbReference>
<evidence type="ECO:0000259" key="1">
    <source>
        <dbReference type="PROSITE" id="PS51500"/>
    </source>
</evidence>
<protein>
    <submittedName>
        <fullName evidence="2">Anti-repressor SinI family protein</fullName>
    </submittedName>
</protein>
<dbReference type="Proteomes" id="UP001335737">
    <property type="component" value="Unassembled WGS sequence"/>
</dbReference>
<proteinExistence type="predicted"/>
<accession>A0ABU6KDM5</accession>
<comment type="caution">
    <text evidence="2">The sequence shown here is derived from an EMBL/GenBank/DDBJ whole genome shotgun (WGS) entry which is preliminary data.</text>
</comment>
<evidence type="ECO:0000313" key="2">
    <source>
        <dbReference type="EMBL" id="MEC5422985.1"/>
    </source>
</evidence>
<evidence type="ECO:0000313" key="3">
    <source>
        <dbReference type="Proteomes" id="UP001335737"/>
    </source>
</evidence>
<gene>
    <name evidence="2" type="ORF">QGM71_05665</name>
</gene>
<dbReference type="InterPro" id="IPR036281">
    <property type="entry name" value="SinR/SinI_dimer_dom_sf"/>
</dbReference>
<sequence length="57" mass="6693">MTKEKANIKSHTQHYDQEWIYLIALAKQTGLSKSQVRNYLKKNVNLKEKSSLTNHSF</sequence>
<dbReference type="PROSITE" id="PS51500">
    <property type="entry name" value="SIN"/>
    <property type="match status" value="1"/>
</dbReference>
<dbReference type="EMBL" id="JARZFX010000002">
    <property type="protein sequence ID" value="MEC5422985.1"/>
    <property type="molecule type" value="Genomic_DNA"/>
</dbReference>
<feature type="domain" description="Sin" evidence="1">
    <location>
        <begin position="6"/>
        <end position="44"/>
    </location>
</feature>
<dbReference type="Pfam" id="PF08671">
    <property type="entry name" value="SinI"/>
    <property type="match status" value="1"/>
</dbReference>
<keyword evidence="3" id="KW-1185">Reference proteome</keyword>